<dbReference type="RefSeq" id="WP_210538363.1">
    <property type="nucleotide sequence ID" value="NZ_CP100393.1"/>
</dbReference>
<evidence type="ECO:0000313" key="3">
    <source>
        <dbReference type="Proteomes" id="UP001160758"/>
    </source>
</evidence>
<accession>A0AA42VFD3</accession>
<dbReference type="Proteomes" id="UP001160758">
    <property type="component" value="Unassembled WGS sequence"/>
</dbReference>
<keyword evidence="1" id="KW-0812">Transmembrane</keyword>
<keyword evidence="1" id="KW-0472">Membrane</keyword>
<gene>
    <name evidence="2" type="ORF">N5I07_22295</name>
</gene>
<feature type="transmembrane region" description="Helical" evidence="1">
    <location>
        <begin position="6"/>
        <end position="26"/>
    </location>
</feature>
<evidence type="ECO:0000313" key="2">
    <source>
        <dbReference type="EMBL" id="MDH1900225.1"/>
    </source>
</evidence>
<evidence type="ECO:0000256" key="1">
    <source>
        <dbReference type="SAM" id="Phobius"/>
    </source>
</evidence>
<name>A0AA42VFD3_AERCA</name>
<protein>
    <submittedName>
        <fullName evidence="2">Uncharacterized protein</fullName>
    </submittedName>
</protein>
<proteinExistence type="predicted"/>
<organism evidence="2 3">
    <name type="scientific">Aeromonas caviae</name>
    <name type="common">Aeromonas punctata</name>
    <dbReference type="NCBI Taxonomy" id="648"/>
    <lineage>
        <taxon>Bacteria</taxon>
        <taxon>Pseudomonadati</taxon>
        <taxon>Pseudomonadota</taxon>
        <taxon>Gammaproteobacteria</taxon>
        <taxon>Aeromonadales</taxon>
        <taxon>Aeromonadaceae</taxon>
        <taxon>Aeromonas</taxon>
    </lineage>
</organism>
<dbReference type="EMBL" id="JAOCFT010000002">
    <property type="protein sequence ID" value="MDH1900225.1"/>
    <property type="molecule type" value="Genomic_DNA"/>
</dbReference>
<dbReference type="AlphaFoldDB" id="A0AA42VFD3"/>
<sequence length="108" mass="12409">MESVSITVALISGFFAVIAVAIPCIFEMRNRKAKMQEERQKALLKLAMKDLEFLYSVESRLLATIQDMSGESMKVRIRQEVTIDTGLVWSGQFTPSRIHQRQRQMENT</sequence>
<reference evidence="2" key="1">
    <citation type="submission" date="2022-09" db="EMBL/GenBank/DDBJ databases">
        <title>Intensive care unit water sources are persistently colonized with multi-drug resistant bacteria and are the site of extensive horizontal gene transfer of antibiotic resistance genes.</title>
        <authorList>
            <person name="Diorio-Toth L."/>
        </authorList>
    </citation>
    <scope>NUCLEOTIDE SEQUENCE</scope>
    <source>
        <strain evidence="2">GD03796</strain>
    </source>
</reference>
<keyword evidence="1" id="KW-1133">Transmembrane helix</keyword>
<comment type="caution">
    <text evidence="2">The sequence shown here is derived from an EMBL/GenBank/DDBJ whole genome shotgun (WGS) entry which is preliminary data.</text>
</comment>